<sequence>MTQRSTSADICRSLNTALVEFGVDVDQVISTCTDRGANVLKACKDLFGENKVTSCVCHLADNVVQDSLYSLPIVNALLKDVKQIVKDCVNRLKTHDSEMAKIEAKLHEERKENSDLTKQINSLKEKVAQLEGKISKIRENASKKLTAAQTARLLDGKKPNYGEADYELATRLYAEGGAKAYDIVRVELKMPVPSISSLQRYLSGMDFSPGFLKPSLSLLKIALPSLPRLYLQVVLVRGLFSNWSTAIYYNFSTPTSKELVEAVLREAHTTGLTVAALVCDMGSSNVGALKNMGKSKDKPHFTHPVTGKHVFCFYDAPHLLKQARNHLPDEGGIQIQPEGSKDRVTATRGPIDELLANSSTYEMPSHNILASDLHVQGYEKQKVDKAVRLLSKTTSSALLTAGNNGLLVSTNYAANATYCRILSSFFSIFNTRPKSLDEKDEEESSDPCISPFGRCLEHQEKIL</sequence>
<protein>
    <submittedName>
        <fullName evidence="4">Uncharacterized protein</fullName>
    </submittedName>
</protein>
<evidence type="ECO:0000259" key="3">
    <source>
        <dbReference type="Pfam" id="PF21788"/>
    </source>
</evidence>
<keyword evidence="5" id="KW-1185">Reference proteome</keyword>
<dbReference type="InterPro" id="IPR048366">
    <property type="entry name" value="TNP-like_GBD"/>
</dbReference>
<dbReference type="Pfam" id="PF21787">
    <property type="entry name" value="TNP-like_RNaseH_N"/>
    <property type="match status" value="1"/>
</dbReference>
<organism evidence="4 5">
    <name type="scientific">Cloeon dipterum</name>
    <dbReference type="NCBI Taxonomy" id="197152"/>
    <lineage>
        <taxon>Eukaryota</taxon>
        <taxon>Metazoa</taxon>
        <taxon>Ecdysozoa</taxon>
        <taxon>Arthropoda</taxon>
        <taxon>Hexapoda</taxon>
        <taxon>Insecta</taxon>
        <taxon>Pterygota</taxon>
        <taxon>Palaeoptera</taxon>
        <taxon>Ephemeroptera</taxon>
        <taxon>Pisciforma</taxon>
        <taxon>Baetidae</taxon>
        <taxon>Cloeon</taxon>
    </lineage>
</organism>
<reference evidence="4 5" key="1">
    <citation type="submission" date="2020-04" db="EMBL/GenBank/DDBJ databases">
        <authorList>
            <person name="Alioto T."/>
            <person name="Alioto T."/>
            <person name="Gomez Garrido J."/>
        </authorList>
    </citation>
    <scope>NUCLEOTIDE SEQUENCE [LARGE SCALE GENOMIC DNA]</scope>
</reference>
<dbReference type="OrthoDB" id="6627680at2759"/>
<proteinExistence type="predicted"/>
<dbReference type="Gene3D" id="1.10.287.1490">
    <property type="match status" value="1"/>
</dbReference>
<name>A0A8S1E8W0_9INSE</name>
<evidence type="ECO:0000313" key="4">
    <source>
        <dbReference type="EMBL" id="CAB3388652.1"/>
    </source>
</evidence>
<dbReference type="AlphaFoldDB" id="A0A8S1E8W0"/>
<dbReference type="InterPro" id="IPR048365">
    <property type="entry name" value="TNP-like_RNaseH_N"/>
</dbReference>
<evidence type="ECO:0000256" key="1">
    <source>
        <dbReference type="SAM" id="Coils"/>
    </source>
</evidence>
<dbReference type="Pfam" id="PF21788">
    <property type="entry name" value="TNP-like_GBD"/>
    <property type="match status" value="1"/>
</dbReference>
<feature type="coiled-coil region" evidence="1">
    <location>
        <begin position="92"/>
        <end position="140"/>
    </location>
</feature>
<keyword evidence="1" id="KW-0175">Coiled coil</keyword>
<evidence type="ECO:0000259" key="2">
    <source>
        <dbReference type="Pfam" id="PF21787"/>
    </source>
</evidence>
<dbReference type="InterPro" id="IPR012337">
    <property type="entry name" value="RNaseH-like_sf"/>
</dbReference>
<evidence type="ECO:0000313" key="5">
    <source>
        <dbReference type="Proteomes" id="UP000494165"/>
    </source>
</evidence>
<dbReference type="EMBL" id="CADEPI010000844">
    <property type="protein sequence ID" value="CAB3388652.1"/>
    <property type="molecule type" value="Genomic_DNA"/>
</dbReference>
<accession>A0A8S1E8W0</accession>
<comment type="caution">
    <text evidence="4">The sequence shown here is derived from an EMBL/GenBank/DDBJ whole genome shotgun (WGS) entry which is preliminary data.</text>
</comment>
<gene>
    <name evidence="4" type="ORF">CLODIP_2_CD06430</name>
</gene>
<feature type="domain" description="Transposable element P transposase-like RNase H" evidence="2">
    <location>
        <begin position="232"/>
        <end position="293"/>
    </location>
</feature>
<feature type="domain" description="Transposable element P transposase-like GTP-binding insertion" evidence="3">
    <location>
        <begin position="318"/>
        <end position="433"/>
    </location>
</feature>
<dbReference type="SUPFAM" id="SSF53098">
    <property type="entry name" value="Ribonuclease H-like"/>
    <property type="match status" value="1"/>
</dbReference>
<dbReference type="Proteomes" id="UP000494165">
    <property type="component" value="Unassembled WGS sequence"/>
</dbReference>